<gene>
    <name evidence="1" type="ORF">WMSIL1_LOCUS1686</name>
</gene>
<dbReference type="Proteomes" id="UP000321570">
    <property type="component" value="Unassembled WGS sequence"/>
</dbReference>
<dbReference type="EMBL" id="CABIJS010000039">
    <property type="protein sequence ID" value="VUZ40674.1"/>
    <property type="molecule type" value="Genomic_DNA"/>
</dbReference>
<proteinExistence type="predicted"/>
<organism evidence="1 2">
    <name type="scientific">Hymenolepis diminuta</name>
    <name type="common">Rat tapeworm</name>
    <dbReference type="NCBI Taxonomy" id="6216"/>
    <lineage>
        <taxon>Eukaryota</taxon>
        <taxon>Metazoa</taxon>
        <taxon>Spiralia</taxon>
        <taxon>Lophotrochozoa</taxon>
        <taxon>Platyhelminthes</taxon>
        <taxon>Cestoda</taxon>
        <taxon>Eucestoda</taxon>
        <taxon>Cyclophyllidea</taxon>
        <taxon>Hymenolepididae</taxon>
        <taxon>Hymenolepis</taxon>
    </lineage>
</organism>
<sequence>EFLYHESQNCRLQTKRSPRNSLEIINPDAISNSLSQFRGMRFRRERLDISINVSHQIVEI</sequence>
<accession>A0A564Y2F4</accession>
<evidence type="ECO:0000313" key="2">
    <source>
        <dbReference type="Proteomes" id="UP000321570"/>
    </source>
</evidence>
<reference evidence="1 2" key="1">
    <citation type="submission" date="2019-07" db="EMBL/GenBank/DDBJ databases">
        <authorList>
            <person name="Jastrzebski P J."/>
            <person name="Paukszto L."/>
            <person name="Jastrzebski P J."/>
        </authorList>
    </citation>
    <scope>NUCLEOTIDE SEQUENCE [LARGE SCALE GENOMIC DNA]</scope>
    <source>
        <strain evidence="1 2">WMS-il1</strain>
    </source>
</reference>
<dbReference type="AlphaFoldDB" id="A0A564Y2F4"/>
<evidence type="ECO:0000313" key="1">
    <source>
        <dbReference type="EMBL" id="VUZ40674.1"/>
    </source>
</evidence>
<protein>
    <submittedName>
        <fullName evidence="1">Uncharacterized protein</fullName>
    </submittedName>
</protein>
<feature type="non-terminal residue" evidence="1">
    <location>
        <position position="1"/>
    </location>
</feature>
<keyword evidence="2" id="KW-1185">Reference proteome</keyword>
<name>A0A564Y2F4_HYMDI</name>